<dbReference type="EMBL" id="JBEHGX010000005">
    <property type="protein sequence ID" value="MER0126353.1"/>
    <property type="molecule type" value="Genomic_DNA"/>
</dbReference>
<dbReference type="RefSeq" id="WP_349951240.1">
    <property type="nucleotide sequence ID" value="NZ_JBEHGX010000005.1"/>
</dbReference>
<dbReference type="Pfam" id="PF13994">
    <property type="entry name" value="PgaD"/>
    <property type="match status" value="1"/>
</dbReference>
<feature type="region of interest" description="Disordered" evidence="1">
    <location>
        <begin position="150"/>
        <end position="173"/>
    </location>
</feature>
<keyword evidence="2" id="KW-1133">Transmembrane helix</keyword>
<comment type="caution">
    <text evidence="3">The sequence shown here is derived from an EMBL/GenBank/DDBJ whole genome shotgun (WGS) entry which is preliminary data.</text>
</comment>
<keyword evidence="2" id="KW-0812">Transmembrane</keyword>
<dbReference type="InterPro" id="IPR023829">
    <property type="entry name" value="PGA_PgaD"/>
</dbReference>
<keyword evidence="4" id="KW-1185">Reference proteome</keyword>
<evidence type="ECO:0000313" key="3">
    <source>
        <dbReference type="EMBL" id="MER0126353.1"/>
    </source>
</evidence>
<keyword evidence="2" id="KW-0472">Membrane</keyword>
<sequence>MMQPLIFTEQRLAPRVFDILLTVIAWAAFTYLIYFDLMKELMLPATTGPRPFYATLGTIAIYVLMALLNGVALLIWAKYNQFRFRVERRKRRPDLEHEEVAESFQITPKLVTEMNKGRVQTVFHDDHGGIDHVEVNRAIGENLLPAPTEPGRLPLLPAGETVPASLAEENRPH</sequence>
<accession>A0ABV1PNE2</accession>
<feature type="transmembrane region" description="Helical" evidence="2">
    <location>
        <begin position="54"/>
        <end position="79"/>
    </location>
</feature>
<evidence type="ECO:0000256" key="1">
    <source>
        <dbReference type="SAM" id="MobiDB-lite"/>
    </source>
</evidence>
<name>A0ABV1PNE2_9ENTR</name>
<evidence type="ECO:0000313" key="4">
    <source>
        <dbReference type="Proteomes" id="UP001447374"/>
    </source>
</evidence>
<protein>
    <submittedName>
        <fullName evidence="3">Poly-beta-1,6-N-acetyl-D-glucosamine biosynthesis protein PgaD</fullName>
    </submittedName>
</protein>
<proteinExistence type="predicted"/>
<dbReference type="NCBIfam" id="TIGR03940">
    <property type="entry name" value="PGA_PgaD"/>
    <property type="match status" value="1"/>
</dbReference>
<organism evidence="3 4">
    <name type="scientific">Franconibacter daqui</name>
    <dbReference type="NCBI Taxonomy" id="2047724"/>
    <lineage>
        <taxon>Bacteria</taxon>
        <taxon>Pseudomonadati</taxon>
        <taxon>Pseudomonadota</taxon>
        <taxon>Gammaproteobacteria</taxon>
        <taxon>Enterobacterales</taxon>
        <taxon>Enterobacteriaceae</taxon>
        <taxon>Franconibacter</taxon>
    </lineage>
</organism>
<evidence type="ECO:0000256" key="2">
    <source>
        <dbReference type="SAM" id="Phobius"/>
    </source>
</evidence>
<feature type="transmembrane region" description="Helical" evidence="2">
    <location>
        <begin position="12"/>
        <end position="34"/>
    </location>
</feature>
<reference evidence="3 4" key="1">
    <citation type="submission" date="2024-06" db="EMBL/GenBank/DDBJ databases">
        <title>Fanconibacter daqui strain Q02 whole shotgun sequencing project.</title>
        <authorList>
            <person name="Rodrigues J.W.A."/>
            <person name="Viana L.C."/>
            <person name="Vieira E.C."/>
            <person name="Souza F.O.L."/>
            <person name="Alegria O.C."/>
            <person name="Patroca S."/>
            <person name="Cruz A.C.R."/>
            <person name="Nunes A.R.C."/>
        </authorList>
    </citation>
    <scope>NUCLEOTIDE SEQUENCE [LARGE SCALE GENOMIC DNA]</scope>
    <source>
        <strain evidence="3 4">Q02</strain>
    </source>
</reference>
<gene>
    <name evidence="3" type="primary">pgaD</name>
    <name evidence="3" type="ORF">ABQG75_11495</name>
</gene>
<dbReference type="Proteomes" id="UP001447374">
    <property type="component" value="Unassembled WGS sequence"/>
</dbReference>